<evidence type="ECO:0000256" key="3">
    <source>
        <dbReference type="ARBA" id="ARBA00022490"/>
    </source>
</evidence>
<name>A0AAV6HG87_9TELE</name>
<feature type="compositionally biased region" description="Polar residues" evidence="6">
    <location>
        <begin position="418"/>
        <end position="439"/>
    </location>
</feature>
<feature type="compositionally biased region" description="Low complexity" evidence="6">
    <location>
        <begin position="205"/>
        <end position="215"/>
    </location>
</feature>
<comment type="similarity">
    <text evidence="2">Belongs to the MAP7 family.</text>
</comment>
<evidence type="ECO:0000256" key="1">
    <source>
        <dbReference type="ARBA" id="ARBA00004245"/>
    </source>
</evidence>
<evidence type="ECO:0000256" key="2">
    <source>
        <dbReference type="ARBA" id="ARBA00007525"/>
    </source>
</evidence>
<feature type="region of interest" description="Disordered" evidence="6">
    <location>
        <begin position="183"/>
        <end position="657"/>
    </location>
</feature>
<evidence type="ECO:0000256" key="5">
    <source>
        <dbReference type="ARBA" id="ARBA00023212"/>
    </source>
</evidence>
<feature type="compositionally biased region" description="Polar residues" evidence="6">
    <location>
        <begin position="448"/>
        <end position="477"/>
    </location>
</feature>
<dbReference type="AlphaFoldDB" id="A0AAV6HG87"/>
<keyword evidence="4" id="KW-0175">Coiled coil</keyword>
<keyword evidence="3" id="KW-0963">Cytoplasm</keyword>
<protein>
    <recommendedName>
        <fullName evidence="9">Ensconsin-like</fullName>
    </recommendedName>
</protein>
<dbReference type="InterPro" id="IPR008604">
    <property type="entry name" value="MAP7_fam"/>
</dbReference>
<evidence type="ECO:0000256" key="4">
    <source>
        <dbReference type="ARBA" id="ARBA00023054"/>
    </source>
</evidence>
<feature type="region of interest" description="Disordered" evidence="6">
    <location>
        <begin position="1"/>
        <end position="96"/>
    </location>
</feature>
<feature type="compositionally biased region" description="Low complexity" evidence="6">
    <location>
        <begin position="277"/>
        <end position="290"/>
    </location>
</feature>
<dbReference type="PANTHER" id="PTHR15073">
    <property type="entry name" value="MICROTUBULE-ASSOCIATED PROTEIN"/>
    <property type="match status" value="1"/>
</dbReference>
<feature type="compositionally biased region" description="Polar residues" evidence="6">
    <location>
        <begin position="27"/>
        <end position="42"/>
    </location>
</feature>
<dbReference type="InterPro" id="IPR051483">
    <property type="entry name" value="MAP7_domain-containing"/>
</dbReference>
<evidence type="ECO:0000313" key="7">
    <source>
        <dbReference type="EMBL" id="KAG5284576.1"/>
    </source>
</evidence>
<feature type="region of interest" description="Disordered" evidence="6">
    <location>
        <begin position="140"/>
        <end position="167"/>
    </location>
</feature>
<feature type="compositionally biased region" description="Polar residues" evidence="6">
    <location>
        <begin position="619"/>
        <end position="631"/>
    </location>
</feature>
<dbReference type="GO" id="GO:0000226">
    <property type="term" value="P:microtubule cytoskeleton organization"/>
    <property type="evidence" value="ECO:0007669"/>
    <property type="project" value="InterPro"/>
</dbReference>
<feature type="compositionally biased region" description="Basic and acidic residues" evidence="6">
    <location>
        <begin position="332"/>
        <end position="417"/>
    </location>
</feature>
<organism evidence="7 8">
    <name type="scientific">Alosa alosa</name>
    <name type="common">allis shad</name>
    <dbReference type="NCBI Taxonomy" id="278164"/>
    <lineage>
        <taxon>Eukaryota</taxon>
        <taxon>Metazoa</taxon>
        <taxon>Chordata</taxon>
        <taxon>Craniata</taxon>
        <taxon>Vertebrata</taxon>
        <taxon>Euteleostomi</taxon>
        <taxon>Actinopterygii</taxon>
        <taxon>Neopterygii</taxon>
        <taxon>Teleostei</taxon>
        <taxon>Clupei</taxon>
        <taxon>Clupeiformes</taxon>
        <taxon>Clupeoidei</taxon>
        <taxon>Clupeidae</taxon>
        <taxon>Alosa</taxon>
    </lineage>
</organism>
<feature type="compositionally biased region" description="Polar residues" evidence="6">
    <location>
        <begin position="495"/>
        <end position="529"/>
    </location>
</feature>
<reference evidence="7" key="1">
    <citation type="submission" date="2020-10" db="EMBL/GenBank/DDBJ databases">
        <title>Chromosome-scale genome assembly of the Allis shad, Alosa alosa.</title>
        <authorList>
            <person name="Margot Z."/>
            <person name="Christophe K."/>
            <person name="Cabau C."/>
            <person name="Louis A."/>
            <person name="Berthelot C."/>
            <person name="Parey E."/>
            <person name="Roest Crollius H."/>
            <person name="Montfort J."/>
            <person name="Robinson-Rechavi M."/>
            <person name="Bucao C."/>
            <person name="Bouchez O."/>
            <person name="Gislard M."/>
            <person name="Lluch J."/>
            <person name="Milhes M."/>
            <person name="Lampietro C."/>
            <person name="Lopez Roques C."/>
            <person name="Donnadieu C."/>
            <person name="Braasch I."/>
            <person name="Desvignes T."/>
            <person name="Postlethwait J."/>
            <person name="Bobe J."/>
            <person name="Guiguen Y."/>
        </authorList>
    </citation>
    <scope>NUCLEOTIDE SEQUENCE</scope>
    <source>
        <strain evidence="7">M-15738</strain>
        <tissue evidence="7">Blood</tissue>
    </source>
</reference>
<dbReference type="Pfam" id="PF05672">
    <property type="entry name" value="MAP7"/>
    <property type="match status" value="1"/>
</dbReference>
<proteinExistence type="inferred from homology"/>
<dbReference type="CDD" id="cd22249">
    <property type="entry name" value="UDM1_RNF168_RNF169-like"/>
    <property type="match status" value="1"/>
</dbReference>
<feature type="compositionally biased region" description="Polar residues" evidence="6">
    <location>
        <begin position="536"/>
        <end position="609"/>
    </location>
</feature>
<comment type="subcellular location">
    <subcellularLocation>
        <location evidence="1">Cytoplasm</location>
        <location evidence="1">Cytoskeleton</location>
    </subcellularLocation>
</comment>
<dbReference type="GO" id="GO:0015630">
    <property type="term" value="C:microtubule cytoskeleton"/>
    <property type="evidence" value="ECO:0007669"/>
    <property type="project" value="InterPro"/>
</dbReference>
<gene>
    <name evidence="7" type="ORF">AALO_G00028190</name>
</gene>
<accession>A0AAV6HG87</accession>
<dbReference type="EMBL" id="JADWDJ010000002">
    <property type="protein sequence ID" value="KAG5284576.1"/>
    <property type="molecule type" value="Genomic_DNA"/>
</dbReference>
<feature type="compositionally biased region" description="Low complexity" evidence="6">
    <location>
        <begin position="43"/>
        <end position="52"/>
    </location>
</feature>
<evidence type="ECO:0008006" key="9">
    <source>
        <dbReference type="Google" id="ProtNLM"/>
    </source>
</evidence>
<comment type="caution">
    <text evidence="7">The sequence shown here is derived from an EMBL/GenBank/DDBJ whole genome shotgun (WGS) entry which is preliminary data.</text>
</comment>
<keyword evidence="8" id="KW-1185">Reference proteome</keyword>
<keyword evidence="5" id="KW-0206">Cytoskeleton</keyword>
<evidence type="ECO:0000256" key="6">
    <source>
        <dbReference type="SAM" id="MobiDB-lite"/>
    </source>
</evidence>
<feature type="compositionally biased region" description="Polar residues" evidence="6">
    <location>
        <begin position="638"/>
        <end position="657"/>
    </location>
</feature>
<evidence type="ECO:0000313" key="8">
    <source>
        <dbReference type="Proteomes" id="UP000823561"/>
    </source>
</evidence>
<feature type="region of interest" description="Disordered" evidence="6">
    <location>
        <begin position="680"/>
        <end position="720"/>
    </location>
</feature>
<dbReference type="PANTHER" id="PTHR15073:SF3">
    <property type="entry name" value="MAP7 DOMAIN-CONTAINING PROTEIN 2"/>
    <property type="match status" value="1"/>
</dbReference>
<sequence>MTDTTEVRAVPAKTMMSPPAADRRIHNNSQASPVRQPSSQGSPTATKLTETLTPPPERRALVNGHASPVRLLTNGNGHSARLGNRSVTEGYLKTDDRMRMARERREEREKGLAAREEALREKERRARLLYEKQLEERCRKLEEQRRKEEERRAAVEEKRRQQLEEDQERLEALLRRSLERSLQLEHQQRHRQRWGDPENAPPPLLAGSSLPAASGDTGNAPASPHRSPYRGSPRRRPPPPQPTTGDESPALTAPNTPKRERLRMDRRGGSPIRRPESPALARRSASPATPKLTPKHHNYPSSPMRQRPITPVTEPSSPMRQRPTAPFTEPSIKADEERKSREEEERKSREEEEKQQREKEAQAQMERKEELQKEEERHKLEEQERQQRKKRIEEIMKRTRKGDSDIKVNDAGSETKEANSTPPITNGIQTKQEITSEVNRSPARASPTPLNGPTGTTEVSECNPKTNNSSPMISGSIKSAVPPPKNKDSPIKDSPVTTQTTPTNNKDRPITSQAPPTNIKDSPITSSAPSPKDRPVTTQAPPTNNKDNPVTTQAPPTNNKDNPVTTQAPSTNNKTSPIPSQTPPTNGKDSPITSQTPPTNSKDSPITSQAPPPKRDISVTLQTPPLTNDTPQDGRKLQLTTSTIQGGQTEAGQATVSATPKVTITSTTASKTRVVAMANKLDSKENGPRLSVLPRQPSVQLDGVEGVPKEEPQSMDVSPVSKDDLVSIPEFSPLQEEAGLTHTNTSCLSSSPTRALLDLLDLTGHVAYPCPVTTVTIAMSSSSTTSTGWRNYSITRQRQSGCLKNYAVT</sequence>
<dbReference type="Proteomes" id="UP000823561">
    <property type="component" value="Chromosome 2"/>
</dbReference>
<feature type="compositionally biased region" description="Basic and acidic residues" evidence="6">
    <location>
        <begin position="257"/>
        <end position="276"/>
    </location>
</feature>